<evidence type="ECO:0000256" key="1">
    <source>
        <dbReference type="SAM" id="Phobius"/>
    </source>
</evidence>
<name>A0A7J9NX13_METMI</name>
<organism evidence="2 3">
    <name type="scientific">Methanococcus maripaludis</name>
    <name type="common">Methanococcus deltae</name>
    <dbReference type="NCBI Taxonomy" id="39152"/>
    <lineage>
        <taxon>Archaea</taxon>
        <taxon>Methanobacteriati</taxon>
        <taxon>Methanobacteriota</taxon>
        <taxon>Methanomada group</taxon>
        <taxon>Methanococci</taxon>
        <taxon>Methanococcales</taxon>
        <taxon>Methanococcaceae</taxon>
        <taxon>Methanococcus</taxon>
    </lineage>
</organism>
<evidence type="ECO:0000313" key="3">
    <source>
        <dbReference type="Proteomes" id="UP000564425"/>
    </source>
</evidence>
<evidence type="ECO:0000313" key="2">
    <source>
        <dbReference type="EMBL" id="MBA2851553.1"/>
    </source>
</evidence>
<reference evidence="2 3" key="1">
    <citation type="submission" date="2020-07" db="EMBL/GenBank/DDBJ databases">
        <title>Genomic Encyclopedia of Type Strains, Phase IV (KMG-V): Genome sequencing to study the core and pangenomes of soil and plant-associated prokaryotes.</title>
        <authorList>
            <person name="Whitman W."/>
        </authorList>
    </citation>
    <scope>NUCLEOTIDE SEQUENCE [LARGE SCALE GENOMIC DNA]</scope>
    <source>
        <strain evidence="2 3">A1</strain>
    </source>
</reference>
<protein>
    <submittedName>
        <fullName evidence="2">Uncharacterized protein</fullName>
    </submittedName>
</protein>
<dbReference type="AlphaFoldDB" id="A0A7J9NX13"/>
<feature type="transmembrane region" description="Helical" evidence="1">
    <location>
        <begin position="68"/>
        <end position="88"/>
    </location>
</feature>
<comment type="caution">
    <text evidence="2">The sequence shown here is derived from an EMBL/GenBank/DDBJ whole genome shotgun (WGS) entry which is preliminary data.</text>
</comment>
<sequence>MIPISLGAATASKNLSALVSKAAQIISSNPNAVKSTALVGAGAAGTLGAQKGFQSITNALNPIGEDGGINIVGVIFVIVLIAAVFYFGTKKRR</sequence>
<proteinExistence type="predicted"/>
<gene>
    <name evidence="2" type="ORF">HNP86_001706</name>
</gene>
<dbReference type="Proteomes" id="UP000564425">
    <property type="component" value="Unassembled WGS sequence"/>
</dbReference>
<keyword evidence="1" id="KW-0472">Membrane</keyword>
<keyword evidence="1" id="KW-1133">Transmembrane helix</keyword>
<accession>A0A7J9NX13</accession>
<dbReference type="EMBL" id="JACDUH010000002">
    <property type="protein sequence ID" value="MBA2851553.1"/>
    <property type="molecule type" value="Genomic_DNA"/>
</dbReference>
<dbReference type="RefSeq" id="WP_181501348.1">
    <property type="nucleotide sequence ID" value="NZ_JACDUH010000002.1"/>
</dbReference>
<keyword evidence="1" id="KW-0812">Transmembrane</keyword>